<keyword evidence="2" id="KW-1185">Reference proteome</keyword>
<dbReference type="Proteomes" id="UP001497700">
    <property type="component" value="Unassembled WGS sequence"/>
</dbReference>
<protein>
    <submittedName>
        <fullName evidence="1">Uncharacterized protein</fullName>
    </submittedName>
</protein>
<reference evidence="1 2" key="1">
    <citation type="journal article" date="2022" name="New Phytol.">
        <title>Ecological generalism drives hyperdiversity of secondary metabolite gene clusters in xylarialean endophytes.</title>
        <authorList>
            <person name="Franco M.E.E."/>
            <person name="Wisecaver J.H."/>
            <person name="Arnold A.E."/>
            <person name="Ju Y.M."/>
            <person name="Slot J.C."/>
            <person name="Ahrendt S."/>
            <person name="Moore L.P."/>
            <person name="Eastman K.E."/>
            <person name="Scott K."/>
            <person name="Konkel Z."/>
            <person name="Mondo S.J."/>
            <person name="Kuo A."/>
            <person name="Hayes R.D."/>
            <person name="Haridas S."/>
            <person name="Andreopoulos B."/>
            <person name="Riley R."/>
            <person name="LaButti K."/>
            <person name="Pangilinan J."/>
            <person name="Lipzen A."/>
            <person name="Amirebrahimi M."/>
            <person name="Yan J."/>
            <person name="Adam C."/>
            <person name="Keymanesh K."/>
            <person name="Ng V."/>
            <person name="Louie K."/>
            <person name="Northen T."/>
            <person name="Drula E."/>
            <person name="Henrissat B."/>
            <person name="Hsieh H.M."/>
            <person name="Youens-Clark K."/>
            <person name="Lutzoni F."/>
            <person name="Miadlikowska J."/>
            <person name="Eastwood D.C."/>
            <person name="Hamelin R.C."/>
            <person name="Grigoriev I.V."/>
            <person name="U'Ren J.M."/>
        </authorList>
    </citation>
    <scope>NUCLEOTIDE SEQUENCE [LARGE SCALE GENOMIC DNA]</scope>
    <source>
        <strain evidence="1 2">CBS 119005</strain>
    </source>
</reference>
<organism evidence="1 2">
    <name type="scientific">Hypoxylon rubiginosum</name>
    <dbReference type="NCBI Taxonomy" id="110542"/>
    <lineage>
        <taxon>Eukaryota</taxon>
        <taxon>Fungi</taxon>
        <taxon>Dikarya</taxon>
        <taxon>Ascomycota</taxon>
        <taxon>Pezizomycotina</taxon>
        <taxon>Sordariomycetes</taxon>
        <taxon>Xylariomycetidae</taxon>
        <taxon>Xylariales</taxon>
        <taxon>Hypoxylaceae</taxon>
        <taxon>Hypoxylon</taxon>
    </lineage>
</organism>
<accession>A0ACB9ZIT2</accession>
<dbReference type="EMBL" id="MU393421">
    <property type="protein sequence ID" value="KAI4871019.1"/>
    <property type="molecule type" value="Genomic_DNA"/>
</dbReference>
<name>A0ACB9ZIT2_9PEZI</name>
<comment type="caution">
    <text evidence="1">The sequence shown here is derived from an EMBL/GenBank/DDBJ whole genome shotgun (WGS) entry which is preliminary data.</text>
</comment>
<sequence>MPDQRMPLFDPYEVLGVSSDADAATIKKAYRQLCLQYHPDKAGEDSHETFIKIQESYEFLFDSDLRALYDSVRKKPRRRRSTRSSSSFHPDCTRTESTNDFEDETSRARPPRDWYVKGSNLLPHKKASVEFRSRSWATKTIDEATKVLDNLDRNFQDLYKRVDKFAQRSEKLFWDSLQHISHDIAENKSKMTAAVEKSEKITKGQWENKPEVLEILDALYRLTARVDIMKRKLPVLEETVNSLESVTDNEERRRLKRLLRMQTSQWNTAPRHRFN</sequence>
<proteinExistence type="predicted"/>
<gene>
    <name evidence="1" type="ORF">F4820DRAFT_463269</name>
</gene>
<evidence type="ECO:0000313" key="1">
    <source>
        <dbReference type="EMBL" id="KAI4871019.1"/>
    </source>
</evidence>
<evidence type="ECO:0000313" key="2">
    <source>
        <dbReference type="Proteomes" id="UP001497700"/>
    </source>
</evidence>